<dbReference type="AlphaFoldDB" id="A0A2H6K6R3"/>
<feature type="compositionally biased region" description="Acidic residues" evidence="1">
    <location>
        <begin position="384"/>
        <end position="395"/>
    </location>
</feature>
<dbReference type="VEuPathDB" id="PiroplasmaDB:BOVATA_001680"/>
<dbReference type="Proteomes" id="UP000236319">
    <property type="component" value="Unassembled WGS sequence"/>
</dbReference>
<dbReference type="RefSeq" id="XP_028864918.1">
    <property type="nucleotide sequence ID" value="XM_029009085.1"/>
</dbReference>
<evidence type="ECO:0000313" key="3">
    <source>
        <dbReference type="Proteomes" id="UP000236319"/>
    </source>
</evidence>
<dbReference type="InterPro" id="IPR039905">
    <property type="entry name" value="CD2BP2/Lin1"/>
</dbReference>
<protein>
    <submittedName>
        <fullName evidence="2">CD2 antigen cytoplasmic tail-binding 2, putative</fullName>
    </submittedName>
</protein>
<evidence type="ECO:0000313" key="2">
    <source>
        <dbReference type="EMBL" id="GBE58675.1"/>
    </source>
</evidence>
<feature type="compositionally biased region" description="Acidic residues" evidence="1">
    <location>
        <begin position="419"/>
        <end position="432"/>
    </location>
</feature>
<organism evidence="2 3">
    <name type="scientific">Babesia ovata</name>
    <dbReference type="NCBI Taxonomy" id="189622"/>
    <lineage>
        <taxon>Eukaryota</taxon>
        <taxon>Sar</taxon>
        <taxon>Alveolata</taxon>
        <taxon>Apicomplexa</taxon>
        <taxon>Aconoidasida</taxon>
        <taxon>Piroplasmida</taxon>
        <taxon>Babesiidae</taxon>
        <taxon>Babesia</taxon>
    </lineage>
</organism>
<dbReference type="GO" id="GO:0005682">
    <property type="term" value="C:U5 snRNP"/>
    <property type="evidence" value="ECO:0007669"/>
    <property type="project" value="InterPro"/>
</dbReference>
<dbReference type="GeneID" id="39872445"/>
<comment type="caution">
    <text evidence="2">The sequence shown here is derived from an EMBL/GenBank/DDBJ whole genome shotgun (WGS) entry which is preliminary data.</text>
</comment>
<name>A0A2H6K6R3_9APIC</name>
<dbReference type="EMBL" id="BDSA01000001">
    <property type="protein sequence ID" value="GBE58675.1"/>
    <property type="molecule type" value="Genomic_DNA"/>
</dbReference>
<proteinExistence type="predicted"/>
<dbReference type="Gene3D" id="3.30.1490.40">
    <property type="match status" value="1"/>
</dbReference>
<feature type="region of interest" description="Disordered" evidence="1">
    <location>
        <begin position="17"/>
        <end position="57"/>
    </location>
</feature>
<dbReference type="SUPFAM" id="SSF55277">
    <property type="entry name" value="GYF domain"/>
    <property type="match status" value="1"/>
</dbReference>
<feature type="region of interest" description="Disordered" evidence="1">
    <location>
        <begin position="78"/>
        <end position="102"/>
    </location>
</feature>
<feature type="compositionally biased region" description="Polar residues" evidence="1">
    <location>
        <begin position="358"/>
        <end position="383"/>
    </location>
</feature>
<dbReference type="InterPro" id="IPR035445">
    <property type="entry name" value="GYF-like_dom_sf"/>
</dbReference>
<sequence>MYLPHEINRIKDQRRLRQRGIAEPSDLSFGDGDLDYEEKSSLGATGDAEADHVEDEDGVTIEPFHMRREMEEGAFDTAGTYLENNRKMTSTNKSLNRDEGDDPWVASLEEQNSLSFKSENSAFYAKQPVRASASSPDLMEQLQDVPTIDIIKRLIALLEPGETPVDALKVKRQRSGKRCLPGFRKQERNATDASQGADTKDKKGAGPNDLSKYDVSDLAHVLTIIWQNVYYMTKEDIRNSLAAAKNRPKRGGKSAPPTRYQFRWVRGDGTIYGPCSEVEILSWIAHDYISDDNPVELREVGPDATPLDEAWIGYRKTALYNFLNPERELPGGVKGERSAVNRTTSVSDAAGKDESGDNADNSAASGGVSHSTHCVGEPSSSGINEEESDDEDDDGTFAKRRRKDELIGLKPKTKKVDDDSGASDDDDEPDIE</sequence>
<accession>A0A2H6K6R3</accession>
<dbReference type="PANTHER" id="PTHR13138:SF3">
    <property type="entry name" value="CD2 ANTIGEN CYTOPLASMIC TAIL-BINDING PROTEIN 2"/>
    <property type="match status" value="1"/>
</dbReference>
<feature type="region of interest" description="Disordered" evidence="1">
    <location>
        <begin position="177"/>
        <end position="209"/>
    </location>
</feature>
<gene>
    <name evidence="2" type="ORF">BOVATA_001680</name>
</gene>
<feature type="region of interest" description="Disordered" evidence="1">
    <location>
        <begin position="326"/>
        <end position="432"/>
    </location>
</feature>
<feature type="compositionally biased region" description="Basic and acidic residues" evidence="1">
    <location>
        <begin position="326"/>
        <end position="339"/>
    </location>
</feature>
<dbReference type="PANTHER" id="PTHR13138">
    <property type="entry name" value="PROTEIN LIN1"/>
    <property type="match status" value="1"/>
</dbReference>
<reference evidence="2 3" key="1">
    <citation type="journal article" date="2017" name="BMC Genomics">
        <title>Whole-genome assembly of Babesia ovata and comparative genomics between closely related pathogens.</title>
        <authorList>
            <person name="Yamagishi J."/>
            <person name="Asada M."/>
            <person name="Hakimi H."/>
            <person name="Tanaka T.Q."/>
            <person name="Sugimoto C."/>
            <person name="Kawazu S."/>
        </authorList>
    </citation>
    <scope>NUCLEOTIDE SEQUENCE [LARGE SCALE GENOMIC DNA]</scope>
    <source>
        <strain evidence="2 3">Miyake</strain>
    </source>
</reference>
<evidence type="ECO:0000256" key="1">
    <source>
        <dbReference type="SAM" id="MobiDB-lite"/>
    </source>
</evidence>
<keyword evidence="3" id="KW-1185">Reference proteome</keyword>
<dbReference type="OrthoDB" id="331341at2759"/>